<evidence type="ECO:0000313" key="2">
    <source>
        <dbReference type="EMBL" id="GIY13966.1"/>
    </source>
</evidence>
<dbReference type="AlphaFoldDB" id="A0AAV4QYP1"/>
<proteinExistence type="predicted"/>
<name>A0AAV4QYP1_CAEEX</name>
<feature type="compositionally biased region" description="Basic residues" evidence="1">
    <location>
        <begin position="47"/>
        <end position="58"/>
    </location>
</feature>
<keyword evidence="3" id="KW-1185">Reference proteome</keyword>
<feature type="region of interest" description="Disordered" evidence="1">
    <location>
        <begin position="40"/>
        <end position="84"/>
    </location>
</feature>
<sequence>MGLVPYCENVKGTGKWTGKKVDEMECKMCRKGELKAQRTTQLNYDKSRKRLKKKKKCKSLLQKRPEFGTPDSEDLSFQRAKHKA</sequence>
<evidence type="ECO:0000256" key="1">
    <source>
        <dbReference type="SAM" id="MobiDB-lite"/>
    </source>
</evidence>
<dbReference type="Proteomes" id="UP001054945">
    <property type="component" value="Unassembled WGS sequence"/>
</dbReference>
<accession>A0AAV4QYP1</accession>
<organism evidence="2 3">
    <name type="scientific">Caerostris extrusa</name>
    <name type="common">Bark spider</name>
    <name type="synonym">Caerostris bankana</name>
    <dbReference type="NCBI Taxonomy" id="172846"/>
    <lineage>
        <taxon>Eukaryota</taxon>
        <taxon>Metazoa</taxon>
        <taxon>Ecdysozoa</taxon>
        <taxon>Arthropoda</taxon>
        <taxon>Chelicerata</taxon>
        <taxon>Arachnida</taxon>
        <taxon>Araneae</taxon>
        <taxon>Araneomorphae</taxon>
        <taxon>Entelegynae</taxon>
        <taxon>Araneoidea</taxon>
        <taxon>Araneidae</taxon>
        <taxon>Caerostris</taxon>
    </lineage>
</organism>
<evidence type="ECO:0000313" key="3">
    <source>
        <dbReference type="Proteomes" id="UP001054945"/>
    </source>
</evidence>
<reference evidence="2 3" key="1">
    <citation type="submission" date="2021-06" db="EMBL/GenBank/DDBJ databases">
        <title>Caerostris extrusa draft genome.</title>
        <authorList>
            <person name="Kono N."/>
            <person name="Arakawa K."/>
        </authorList>
    </citation>
    <scope>NUCLEOTIDE SEQUENCE [LARGE SCALE GENOMIC DNA]</scope>
</reference>
<comment type="caution">
    <text evidence="2">The sequence shown here is derived from an EMBL/GenBank/DDBJ whole genome shotgun (WGS) entry which is preliminary data.</text>
</comment>
<protein>
    <submittedName>
        <fullName evidence="2">Uncharacterized protein</fullName>
    </submittedName>
</protein>
<gene>
    <name evidence="2" type="ORF">CEXT_85771</name>
</gene>
<dbReference type="EMBL" id="BPLR01007026">
    <property type="protein sequence ID" value="GIY13966.1"/>
    <property type="molecule type" value="Genomic_DNA"/>
</dbReference>